<proteinExistence type="predicted"/>
<accession>A0AB34R9I6</accession>
<reference evidence="1 2" key="1">
    <citation type="submission" date="2014-07" db="EMBL/GenBank/DDBJ databases">
        <title>Porphyromonadaceae bacterium OUH 334697 = ATCC BAA-2682 = DSM 28341 draft genome.</title>
        <authorList>
            <person name="Sydenham T.V."/>
            <person name="Hasman H."/>
            <person name="Justesen U.S."/>
        </authorList>
    </citation>
    <scope>NUCLEOTIDE SEQUENCE [LARGE SCALE GENOMIC DNA]</scope>
    <source>
        <strain evidence="1 2">OUH 334697</strain>
    </source>
</reference>
<sequence length="254" mass="29517">MENQEEKQWNSMNDLLSKIGSQLNILEEEIDVDIQHTYMGMLEKLLKNEKSFKSLCKRAQEKTDRLFDETVDEKEKQQMLIALATIDDIAIYRTIETFQKQDSKLKKWATVALQQSRMLIQSTLMDESTVYVSTGLGGQGSLLRYFCVYLANDNTLLKSFQYDIARKETELVITKAQGKIEEYAFFDKYITFTLLLPIEAELKEIFESIIDECNTYGHFLKENIIITNVKKLTPQEIDHFLDTQAQKQNPAQPL</sequence>
<protein>
    <submittedName>
        <fullName evidence="1">Uncharacterized protein</fullName>
    </submittedName>
</protein>
<gene>
    <name evidence="1" type="ORF">IE90_03710</name>
</gene>
<dbReference type="Proteomes" id="UP000031937">
    <property type="component" value="Unassembled WGS sequence"/>
</dbReference>
<evidence type="ECO:0000313" key="1">
    <source>
        <dbReference type="EMBL" id="KIO46475.1"/>
    </source>
</evidence>
<organism evidence="1 2">
    <name type="scientific">Sanguibacteroides justesenii</name>
    <dbReference type="NCBI Taxonomy" id="1547597"/>
    <lineage>
        <taxon>Bacteria</taxon>
        <taxon>Pseudomonadati</taxon>
        <taxon>Bacteroidota</taxon>
        <taxon>Bacteroidia</taxon>
        <taxon>Bacteroidales</taxon>
        <taxon>Porphyromonadaceae</taxon>
        <taxon>Sanguibacteroides</taxon>
    </lineage>
</organism>
<dbReference type="RefSeq" id="WP_041502560.1">
    <property type="nucleotide sequence ID" value="NZ_JPIT01000009.1"/>
</dbReference>
<dbReference type="EMBL" id="JPIT01000009">
    <property type="protein sequence ID" value="KIO46475.1"/>
    <property type="molecule type" value="Genomic_DNA"/>
</dbReference>
<dbReference type="AlphaFoldDB" id="A0AB34R9I6"/>
<comment type="caution">
    <text evidence="1">The sequence shown here is derived from an EMBL/GenBank/DDBJ whole genome shotgun (WGS) entry which is preliminary data.</text>
</comment>
<name>A0AB34R9I6_9PORP</name>
<evidence type="ECO:0000313" key="2">
    <source>
        <dbReference type="Proteomes" id="UP000031937"/>
    </source>
</evidence>